<organism evidence="1 2">
    <name type="scientific">Phytophthora nicotianae</name>
    <name type="common">Potato buckeye rot agent</name>
    <name type="synonym">Phytophthora parasitica</name>
    <dbReference type="NCBI Taxonomy" id="4792"/>
    <lineage>
        <taxon>Eukaryota</taxon>
        <taxon>Sar</taxon>
        <taxon>Stramenopiles</taxon>
        <taxon>Oomycota</taxon>
        <taxon>Peronosporomycetes</taxon>
        <taxon>Peronosporales</taxon>
        <taxon>Peronosporaceae</taxon>
        <taxon>Phytophthora</taxon>
    </lineage>
</organism>
<name>A0A0W8DGU4_PHYNI</name>
<proteinExistence type="predicted"/>
<protein>
    <submittedName>
        <fullName evidence="1">ATP-binding Cassette (ABC) superfamily</fullName>
    </submittedName>
</protein>
<evidence type="ECO:0000313" key="1">
    <source>
        <dbReference type="EMBL" id="KUF95601.1"/>
    </source>
</evidence>
<dbReference type="AlphaFoldDB" id="A0A0W8DGU4"/>
<comment type="caution">
    <text evidence="1">The sequence shown here is derived from an EMBL/GenBank/DDBJ whole genome shotgun (WGS) entry which is preliminary data.</text>
</comment>
<sequence length="185" mass="20642">MSGFERILARVGGDALRSYCSSAIEDELRNLQTRMKACLENVEQTMKVREAIAKLDVPMSRENTAACAEIQLLLASSIPIATTATFGEINAVATSSDHERAIEYHRYLRISKVTKLKMNGEERVGAATPQFSQLWRGFLYQLPAAFKNNPVTKLLKWFVRLIGKGIVKLRRMVMIKAHSSNPGTA</sequence>
<accession>A0A0W8DGU4</accession>
<dbReference type="Proteomes" id="UP000054636">
    <property type="component" value="Unassembled WGS sequence"/>
</dbReference>
<dbReference type="GO" id="GO:0005524">
    <property type="term" value="F:ATP binding"/>
    <property type="evidence" value="ECO:0007669"/>
    <property type="project" value="UniProtKB-KW"/>
</dbReference>
<dbReference type="EMBL" id="LNFP01000216">
    <property type="protein sequence ID" value="KUF95601.1"/>
    <property type="molecule type" value="Genomic_DNA"/>
</dbReference>
<reference evidence="1 2" key="1">
    <citation type="submission" date="2015-11" db="EMBL/GenBank/DDBJ databases">
        <title>Genomes and virulence difference between two physiological races of Phytophthora nicotianae.</title>
        <authorList>
            <person name="Liu H."/>
            <person name="Ma X."/>
            <person name="Yu H."/>
            <person name="Fang D."/>
            <person name="Li Y."/>
            <person name="Wang X."/>
            <person name="Wang W."/>
            <person name="Dong Y."/>
            <person name="Xiao B."/>
        </authorList>
    </citation>
    <scope>NUCLEOTIDE SEQUENCE [LARGE SCALE GENOMIC DNA]</scope>
    <source>
        <strain evidence="2">race 1</strain>
    </source>
</reference>
<keyword evidence="1" id="KW-0067">ATP-binding</keyword>
<keyword evidence="1" id="KW-0547">Nucleotide-binding</keyword>
<evidence type="ECO:0000313" key="2">
    <source>
        <dbReference type="Proteomes" id="UP000054636"/>
    </source>
</evidence>
<gene>
    <name evidence="1" type="ORF">AM588_10005517</name>
</gene>